<keyword evidence="1" id="KW-0547">Nucleotide-binding</keyword>
<dbReference type="GO" id="GO:0000725">
    <property type="term" value="P:recombinational repair"/>
    <property type="evidence" value="ECO:0007669"/>
    <property type="project" value="TreeGrafter"/>
</dbReference>
<dbReference type="InterPro" id="IPR014017">
    <property type="entry name" value="DNA_helicase_UvrD-like_C"/>
</dbReference>
<dbReference type="InterPro" id="IPR027417">
    <property type="entry name" value="P-loop_NTPase"/>
</dbReference>
<dbReference type="GO" id="GO:0005524">
    <property type="term" value="F:ATP binding"/>
    <property type="evidence" value="ECO:0007669"/>
    <property type="project" value="UniProtKB-KW"/>
</dbReference>
<dbReference type="SUPFAM" id="SSF52540">
    <property type="entry name" value="P-loop containing nucleoside triphosphate hydrolases"/>
    <property type="match status" value="1"/>
</dbReference>
<name>X0XN92_9ZZZZ</name>
<dbReference type="GO" id="GO:0005829">
    <property type="term" value="C:cytosol"/>
    <property type="evidence" value="ECO:0007669"/>
    <property type="project" value="TreeGrafter"/>
</dbReference>
<dbReference type="GO" id="GO:0016787">
    <property type="term" value="F:hydrolase activity"/>
    <property type="evidence" value="ECO:0007669"/>
    <property type="project" value="UniProtKB-KW"/>
</dbReference>
<dbReference type="EMBL" id="BARS01056664">
    <property type="protein sequence ID" value="GAG44629.1"/>
    <property type="molecule type" value="Genomic_DNA"/>
</dbReference>
<gene>
    <name evidence="6" type="ORF">S01H1_83371</name>
</gene>
<evidence type="ECO:0000313" key="6">
    <source>
        <dbReference type="EMBL" id="GAG44629.1"/>
    </source>
</evidence>
<proteinExistence type="predicted"/>
<accession>X0XN92</accession>
<protein>
    <recommendedName>
        <fullName evidence="5">UvrD-like helicase C-terminal domain-containing protein</fullName>
    </recommendedName>
</protein>
<organism evidence="6">
    <name type="scientific">marine sediment metagenome</name>
    <dbReference type="NCBI Taxonomy" id="412755"/>
    <lineage>
        <taxon>unclassified sequences</taxon>
        <taxon>metagenomes</taxon>
        <taxon>ecological metagenomes</taxon>
    </lineage>
</organism>
<keyword evidence="2" id="KW-0378">Hydrolase</keyword>
<dbReference type="PANTHER" id="PTHR11070">
    <property type="entry name" value="UVRD / RECB / PCRA DNA HELICASE FAMILY MEMBER"/>
    <property type="match status" value="1"/>
</dbReference>
<comment type="caution">
    <text evidence="6">The sequence shown here is derived from an EMBL/GenBank/DDBJ whole genome shotgun (WGS) entry which is preliminary data.</text>
</comment>
<reference evidence="6" key="1">
    <citation type="journal article" date="2014" name="Front. Microbiol.">
        <title>High frequency of phylogenetically diverse reductive dehalogenase-homologous genes in deep subseafloor sedimentary metagenomes.</title>
        <authorList>
            <person name="Kawai M."/>
            <person name="Futagami T."/>
            <person name="Toyoda A."/>
            <person name="Takaki Y."/>
            <person name="Nishi S."/>
            <person name="Hori S."/>
            <person name="Arai W."/>
            <person name="Tsubouchi T."/>
            <person name="Morono Y."/>
            <person name="Uchiyama I."/>
            <person name="Ito T."/>
            <person name="Fujiyama A."/>
            <person name="Inagaki F."/>
            <person name="Takami H."/>
        </authorList>
    </citation>
    <scope>NUCLEOTIDE SEQUENCE</scope>
    <source>
        <strain evidence="6">Expedition CK06-06</strain>
    </source>
</reference>
<evidence type="ECO:0000256" key="4">
    <source>
        <dbReference type="ARBA" id="ARBA00022840"/>
    </source>
</evidence>
<evidence type="ECO:0000256" key="3">
    <source>
        <dbReference type="ARBA" id="ARBA00022806"/>
    </source>
</evidence>
<dbReference type="GO" id="GO:0043138">
    <property type="term" value="F:3'-5' DNA helicase activity"/>
    <property type="evidence" value="ECO:0007669"/>
    <property type="project" value="TreeGrafter"/>
</dbReference>
<dbReference type="Gene3D" id="1.10.486.10">
    <property type="entry name" value="PCRA, domain 4"/>
    <property type="match status" value="1"/>
</dbReference>
<dbReference type="Pfam" id="PF13361">
    <property type="entry name" value="UvrD_C"/>
    <property type="match status" value="1"/>
</dbReference>
<evidence type="ECO:0000256" key="1">
    <source>
        <dbReference type="ARBA" id="ARBA00022741"/>
    </source>
</evidence>
<keyword evidence="3" id="KW-0347">Helicase</keyword>
<feature type="non-terminal residue" evidence="6">
    <location>
        <position position="1"/>
    </location>
</feature>
<evidence type="ECO:0000256" key="2">
    <source>
        <dbReference type="ARBA" id="ARBA00022801"/>
    </source>
</evidence>
<evidence type="ECO:0000259" key="5">
    <source>
        <dbReference type="Pfam" id="PF13361"/>
    </source>
</evidence>
<keyword evidence="4" id="KW-0067">ATP-binding</keyword>
<dbReference type="PANTHER" id="PTHR11070:SF2">
    <property type="entry name" value="ATP-DEPENDENT DNA HELICASE SRS2"/>
    <property type="match status" value="1"/>
</dbReference>
<feature type="non-terminal residue" evidence="6">
    <location>
        <position position="168"/>
    </location>
</feature>
<dbReference type="GO" id="GO:0033202">
    <property type="term" value="C:DNA helicase complex"/>
    <property type="evidence" value="ECO:0007669"/>
    <property type="project" value="TreeGrafter"/>
</dbReference>
<feature type="domain" description="UvrD-like helicase C-terminal" evidence="5">
    <location>
        <begin position="15"/>
        <end position="124"/>
    </location>
</feature>
<dbReference type="InterPro" id="IPR000212">
    <property type="entry name" value="DNA_helicase_UvrD/REP"/>
</dbReference>
<dbReference type="AlphaFoldDB" id="X0XN92"/>
<dbReference type="GO" id="GO:0003677">
    <property type="term" value="F:DNA binding"/>
    <property type="evidence" value="ECO:0007669"/>
    <property type="project" value="InterPro"/>
</dbReference>
<sequence>DKSGYSAYIRDGTEEGEDRWNNILELRTVAREYLDLPPEAALTTFLEEVALVSDVDSFDEAVNAPTLLTLHMAKGLEFPVVFMVGLEEGLFPHSRSFNDPEAMEEERRLCYVGITRAKERLYLVHTFRRTMYGESQVSVPSRFIADVPDHLIAGREEAQAALGEEERR</sequence>
<dbReference type="CDD" id="cd18807">
    <property type="entry name" value="SF1_C_UvrD"/>
    <property type="match status" value="1"/>
</dbReference>
<dbReference type="Gene3D" id="3.40.50.300">
    <property type="entry name" value="P-loop containing nucleotide triphosphate hydrolases"/>
    <property type="match status" value="1"/>
</dbReference>